<organism evidence="1 2">
    <name type="scientific">Anncaliia algerae PRA339</name>
    <dbReference type="NCBI Taxonomy" id="1288291"/>
    <lineage>
        <taxon>Eukaryota</taxon>
        <taxon>Fungi</taxon>
        <taxon>Fungi incertae sedis</taxon>
        <taxon>Microsporidia</taxon>
        <taxon>Tubulinosematoidea</taxon>
        <taxon>Tubulinosematidae</taxon>
        <taxon>Anncaliia</taxon>
    </lineage>
</organism>
<name>A0A059F470_9MICR</name>
<accession>A0A059F470</accession>
<dbReference type="HOGENOM" id="CLU_2984389_0_0_1"/>
<evidence type="ECO:0000313" key="2">
    <source>
        <dbReference type="Proteomes" id="UP000030655"/>
    </source>
</evidence>
<keyword evidence="2" id="KW-1185">Reference proteome</keyword>
<dbReference type="AlphaFoldDB" id="A0A059F470"/>
<protein>
    <submittedName>
        <fullName evidence="1">Uncharacterized protein</fullName>
    </submittedName>
</protein>
<dbReference type="VEuPathDB" id="MicrosporidiaDB:H312_00696"/>
<gene>
    <name evidence="1" type="ORF">H312_00696</name>
</gene>
<dbReference type="EMBL" id="KK365136">
    <property type="protein sequence ID" value="KCZ81799.1"/>
    <property type="molecule type" value="Genomic_DNA"/>
</dbReference>
<dbReference type="OrthoDB" id="10462780at2759"/>
<reference evidence="1 2" key="2">
    <citation type="submission" date="2014-03" db="EMBL/GenBank/DDBJ databases">
        <title>The Genome Sequence of Anncaliia algerae insect isolate PRA339.</title>
        <authorList>
            <consortium name="The Broad Institute Genome Sequencing Platform"/>
            <consortium name="The Broad Institute Genome Sequencing Center for Infectious Disease"/>
            <person name="Cuomo C."/>
            <person name="Becnel J."/>
            <person name="Sanscrainte N."/>
            <person name="Walker B."/>
            <person name="Young S.K."/>
            <person name="Zeng Q."/>
            <person name="Gargeya S."/>
            <person name="Fitzgerald M."/>
            <person name="Haas B."/>
            <person name="Abouelleil A."/>
            <person name="Alvarado L."/>
            <person name="Arachchi H.M."/>
            <person name="Berlin A.M."/>
            <person name="Chapman S.B."/>
            <person name="Dewar J."/>
            <person name="Goldberg J."/>
            <person name="Griggs A."/>
            <person name="Gujja S."/>
            <person name="Hansen M."/>
            <person name="Howarth C."/>
            <person name="Imamovic A."/>
            <person name="Larimer J."/>
            <person name="McCowan C."/>
            <person name="Murphy C."/>
            <person name="Neiman D."/>
            <person name="Pearson M."/>
            <person name="Priest M."/>
            <person name="Roberts A."/>
            <person name="Saif S."/>
            <person name="Shea T."/>
            <person name="Sisk P."/>
            <person name="Sykes S."/>
            <person name="Wortman J."/>
            <person name="Nusbaum C."/>
            <person name="Birren B."/>
        </authorList>
    </citation>
    <scope>NUCLEOTIDE SEQUENCE [LARGE SCALE GENOMIC DNA]</scope>
    <source>
        <strain evidence="1 2">PRA339</strain>
    </source>
</reference>
<reference evidence="2" key="1">
    <citation type="submission" date="2013-02" db="EMBL/GenBank/DDBJ databases">
        <authorList>
            <consortium name="The Broad Institute Genome Sequencing Platform"/>
            <person name="Cuomo C."/>
            <person name="Becnel J."/>
            <person name="Sanscrainte N."/>
            <person name="Walker B."/>
            <person name="Young S.K."/>
            <person name="Zeng Q."/>
            <person name="Gargeya S."/>
            <person name="Fitzgerald M."/>
            <person name="Haas B."/>
            <person name="Abouelleil A."/>
            <person name="Alvarado L."/>
            <person name="Arachchi H.M."/>
            <person name="Berlin A.M."/>
            <person name="Chapman S.B."/>
            <person name="Dewar J."/>
            <person name="Goldberg J."/>
            <person name="Griggs A."/>
            <person name="Gujja S."/>
            <person name="Hansen M."/>
            <person name="Howarth C."/>
            <person name="Imamovic A."/>
            <person name="Larimer J."/>
            <person name="McCowan C."/>
            <person name="Murphy C."/>
            <person name="Neiman D."/>
            <person name="Pearson M."/>
            <person name="Priest M."/>
            <person name="Roberts A."/>
            <person name="Saif S."/>
            <person name="Shea T."/>
            <person name="Sisk P."/>
            <person name="Sykes S."/>
            <person name="Wortman J."/>
            <person name="Nusbaum C."/>
            <person name="Birren B."/>
        </authorList>
    </citation>
    <scope>NUCLEOTIDE SEQUENCE [LARGE SCALE GENOMIC DNA]</scope>
    <source>
        <strain evidence="2">PRA339</strain>
    </source>
</reference>
<feature type="non-terminal residue" evidence="1">
    <location>
        <position position="58"/>
    </location>
</feature>
<evidence type="ECO:0000313" key="1">
    <source>
        <dbReference type="EMBL" id="KCZ81799.1"/>
    </source>
</evidence>
<proteinExistence type="predicted"/>
<sequence length="58" mass="6556">MCQKIHAYYNIYPVKLGGLGNIVHVDETKLNFNVKSHQSYGPIDPCWAIVITDTSFKS</sequence>
<dbReference type="Proteomes" id="UP000030655">
    <property type="component" value="Unassembled WGS sequence"/>
</dbReference>